<evidence type="ECO:0000313" key="2">
    <source>
        <dbReference type="Proteomes" id="UP001412239"/>
    </source>
</evidence>
<keyword evidence="2" id="KW-1185">Reference proteome</keyword>
<reference evidence="1" key="1">
    <citation type="submission" date="2015-10" db="EMBL/GenBank/DDBJ databases">
        <authorList>
            <person name="Regsiter A."/>
            <person name="william w."/>
        </authorList>
    </citation>
    <scope>NUCLEOTIDE SEQUENCE</scope>
    <source>
        <strain evidence="1">Montdore</strain>
    </source>
</reference>
<dbReference type="EMBL" id="LN890951">
    <property type="protein sequence ID" value="CUS15096.1"/>
    <property type="molecule type" value="Genomic_DNA"/>
</dbReference>
<sequence>MVPGVEPSKKHDVVETKVQIIAFPKQTSGKMEVCGAILRDGRPTTEAIPQSQYRGTYTDHGNILTKDREANPSAYGFEQRCFSLSLKGVVPPP</sequence>
<accession>A0A292Q5N3</accession>
<gene>
    <name evidence="1" type="ORF">GSTUAT00000836001</name>
</gene>
<protein>
    <submittedName>
        <fullName evidence="1">Uncharacterized protein</fullName>
    </submittedName>
</protein>
<organism evidence="1 2">
    <name type="scientific">Tuber aestivum</name>
    <name type="common">summer truffle</name>
    <dbReference type="NCBI Taxonomy" id="59557"/>
    <lineage>
        <taxon>Eukaryota</taxon>
        <taxon>Fungi</taxon>
        <taxon>Dikarya</taxon>
        <taxon>Ascomycota</taxon>
        <taxon>Pezizomycotina</taxon>
        <taxon>Pezizomycetes</taxon>
        <taxon>Pezizales</taxon>
        <taxon>Tuberaceae</taxon>
        <taxon>Tuber</taxon>
    </lineage>
</organism>
<evidence type="ECO:0000313" key="1">
    <source>
        <dbReference type="EMBL" id="CUS15096.1"/>
    </source>
</evidence>
<proteinExistence type="predicted"/>
<dbReference type="Proteomes" id="UP001412239">
    <property type="component" value="Unassembled WGS sequence"/>
</dbReference>
<name>A0A292Q5N3_9PEZI</name>
<dbReference type="AlphaFoldDB" id="A0A292Q5N3"/>